<proteinExistence type="predicted"/>
<evidence type="ECO:0000313" key="2">
    <source>
        <dbReference type="Proteomes" id="UP000316916"/>
    </source>
</evidence>
<evidence type="ECO:0000313" key="1">
    <source>
        <dbReference type="EMBL" id="SMO47348.1"/>
    </source>
</evidence>
<gene>
    <name evidence="1" type="ORF">SAMN06265171_1011068</name>
</gene>
<dbReference type="Proteomes" id="UP000316916">
    <property type="component" value="Unassembled WGS sequence"/>
</dbReference>
<protein>
    <submittedName>
        <fullName evidence="1">Uncharacterized protein</fullName>
    </submittedName>
</protein>
<keyword evidence="2" id="KW-1185">Reference proteome</keyword>
<reference evidence="1 2" key="1">
    <citation type="submission" date="2017-05" db="EMBL/GenBank/DDBJ databases">
        <authorList>
            <person name="Varghese N."/>
            <person name="Submissions S."/>
        </authorList>
    </citation>
    <scope>NUCLEOTIDE SEQUENCE [LARGE SCALE GENOMIC DNA]</scope>
    <source>
        <strain evidence="1 2">DSM 29371</strain>
    </source>
</reference>
<dbReference type="AlphaFoldDB" id="A0A521BJM6"/>
<organism evidence="1 2">
    <name type="scientific">Chryseobacterium rhizoplanae</name>
    <dbReference type="NCBI Taxonomy" id="1609531"/>
    <lineage>
        <taxon>Bacteria</taxon>
        <taxon>Pseudomonadati</taxon>
        <taxon>Bacteroidota</taxon>
        <taxon>Flavobacteriia</taxon>
        <taxon>Flavobacteriales</taxon>
        <taxon>Weeksellaceae</taxon>
        <taxon>Chryseobacterium group</taxon>
        <taxon>Chryseobacterium</taxon>
    </lineage>
</organism>
<dbReference type="EMBL" id="FXTC01000001">
    <property type="protein sequence ID" value="SMO47348.1"/>
    <property type="molecule type" value="Genomic_DNA"/>
</dbReference>
<accession>A0A521BJM6</accession>
<sequence length="91" mass="10142">MLNSRSFNKLITNSEKNTRMKKISLSAFFLCTALGMNAQEVVWQKDIKSSTQDFLSQVTPTIDQQYLITGSSIQSGSGKLEVSRTMVMIST</sequence>
<name>A0A521BJM6_9FLAO</name>